<dbReference type="Proteomes" id="UP000029273">
    <property type="component" value="Unassembled WGS sequence"/>
</dbReference>
<dbReference type="RefSeq" id="WP_065089874.1">
    <property type="nucleotide sequence ID" value="NZ_JQSG02000006.1"/>
</dbReference>
<proteinExistence type="inferred from homology"/>
<dbReference type="SMART" id="SM00478">
    <property type="entry name" value="ENDO3c"/>
    <property type="match status" value="1"/>
</dbReference>
<evidence type="ECO:0000256" key="9">
    <source>
        <dbReference type="ARBA" id="ARBA00022801"/>
    </source>
</evidence>
<dbReference type="InterPro" id="IPR011257">
    <property type="entry name" value="DNA_glycosylase"/>
</dbReference>
<dbReference type="Pfam" id="PF00730">
    <property type="entry name" value="HhH-GPD"/>
    <property type="match status" value="1"/>
</dbReference>
<evidence type="ECO:0000256" key="3">
    <source>
        <dbReference type="ARBA" id="ARBA00008343"/>
    </source>
</evidence>
<sequence length="349" mass="38256">MPANSFSRRVLAWWRRHGRKDLPWQRRPDPYRVWVSEIMLQQTQVGTVIGYFDRFMERFPTLERLAAGSEDEVLELWTGLGYYARARNLHRAARLALERHGCLPPDLDALTALPGIGRSTAGAILALAHGEPATILDGNVKRVLARHAGVDGWPGTPAVMRRLWALAEGRTPPRQAGPYAQAMMDLGATLCTRASPGCAACPVAGDCVALREGRQTDWPAPKPRKSLPERQTWMLLLHDDQGAVLLQRRPPSGVWGGLWSLPEAAGTAEADTLARALVGRSPTQWRALEPIRHTFTHFRLHIHPLVGRVHGPATAGVKDAVQVWYKPGQPPPGGMPAPVVSLLDGPDGP</sequence>
<evidence type="ECO:0000256" key="6">
    <source>
        <dbReference type="ARBA" id="ARBA00022485"/>
    </source>
</evidence>
<keyword evidence="8 14" id="KW-0227">DNA damage</keyword>
<keyword evidence="6" id="KW-0004">4Fe-4S</keyword>
<evidence type="ECO:0000256" key="7">
    <source>
        <dbReference type="ARBA" id="ARBA00022723"/>
    </source>
</evidence>
<dbReference type="SUPFAM" id="SSF48150">
    <property type="entry name" value="DNA-glycosylase"/>
    <property type="match status" value="1"/>
</dbReference>
<dbReference type="InterPro" id="IPR029119">
    <property type="entry name" value="MutY_C"/>
</dbReference>
<gene>
    <name evidence="17" type="ORF">Thpro_022604</name>
</gene>
<evidence type="ECO:0000259" key="16">
    <source>
        <dbReference type="SMART" id="SM00478"/>
    </source>
</evidence>
<evidence type="ECO:0000256" key="14">
    <source>
        <dbReference type="RuleBase" id="RU365096"/>
    </source>
</evidence>
<dbReference type="InterPro" id="IPR005760">
    <property type="entry name" value="A/G_AdeGlyc_MutY"/>
</dbReference>
<dbReference type="GO" id="GO:0046872">
    <property type="term" value="F:metal ion binding"/>
    <property type="evidence" value="ECO:0007669"/>
    <property type="project" value="UniProtKB-UniRule"/>
</dbReference>
<dbReference type="InterPro" id="IPR044298">
    <property type="entry name" value="MIG/MutY"/>
</dbReference>
<organism evidence="17 18">
    <name type="scientific">Acidihalobacter prosperus</name>
    <dbReference type="NCBI Taxonomy" id="160660"/>
    <lineage>
        <taxon>Bacteria</taxon>
        <taxon>Pseudomonadati</taxon>
        <taxon>Pseudomonadota</taxon>
        <taxon>Gammaproteobacteria</taxon>
        <taxon>Chromatiales</taxon>
        <taxon>Ectothiorhodospiraceae</taxon>
        <taxon>Acidihalobacter</taxon>
    </lineage>
</organism>
<dbReference type="EC" id="3.2.2.31" evidence="4 14"/>
<comment type="cofactor">
    <cofactor evidence="14">
        <name>[4Fe-4S] cluster</name>
        <dbReference type="ChEBI" id="CHEBI:49883"/>
    </cofactor>
    <text evidence="14">Binds 1 [4Fe-4S] cluster.</text>
</comment>
<dbReference type="PANTHER" id="PTHR42944">
    <property type="entry name" value="ADENINE DNA GLYCOSYLASE"/>
    <property type="match status" value="1"/>
</dbReference>
<dbReference type="InterPro" id="IPR004036">
    <property type="entry name" value="Endonuclease-III-like_CS2"/>
</dbReference>
<dbReference type="PROSITE" id="PS00764">
    <property type="entry name" value="ENDONUCLEASE_III_1"/>
    <property type="match status" value="1"/>
</dbReference>
<accession>A0A1A6C1C9</accession>
<dbReference type="EMBL" id="JQSG02000006">
    <property type="protein sequence ID" value="OBS08354.1"/>
    <property type="molecule type" value="Genomic_DNA"/>
</dbReference>
<dbReference type="PROSITE" id="PS01155">
    <property type="entry name" value="ENDONUCLEASE_III_2"/>
    <property type="match status" value="1"/>
</dbReference>
<dbReference type="GO" id="GO:0035485">
    <property type="term" value="F:adenine/guanine mispair binding"/>
    <property type="evidence" value="ECO:0007669"/>
    <property type="project" value="TreeGrafter"/>
</dbReference>
<dbReference type="Gene3D" id="1.10.340.30">
    <property type="entry name" value="Hypothetical protein, domain 2"/>
    <property type="match status" value="1"/>
</dbReference>
<evidence type="ECO:0000256" key="1">
    <source>
        <dbReference type="ARBA" id="ARBA00000843"/>
    </source>
</evidence>
<protein>
    <recommendedName>
        <fullName evidence="5 14">Adenine DNA glycosylase</fullName>
        <ecNumber evidence="4 14">3.2.2.31</ecNumber>
    </recommendedName>
</protein>
<keyword evidence="11" id="KW-0411">Iron-sulfur</keyword>
<dbReference type="GO" id="GO:0034039">
    <property type="term" value="F:8-oxo-7,8-dihydroguanine DNA N-glycosylase activity"/>
    <property type="evidence" value="ECO:0007669"/>
    <property type="project" value="TreeGrafter"/>
</dbReference>
<dbReference type="GO" id="GO:0032357">
    <property type="term" value="F:oxidized purine DNA binding"/>
    <property type="evidence" value="ECO:0007669"/>
    <property type="project" value="TreeGrafter"/>
</dbReference>
<dbReference type="Pfam" id="PF14815">
    <property type="entry name" value="NUDIX_4"/>
    <property type="match status" value="1"/>
</dbReference>
<dbReference type="GO" id="GO:0006284">
    <property type="term" value="P:base-excision repair"/>
    <property type="evidence" value="ECO:0007669"/>
    <property type="project" value="UniProtKB-UniRule"/>
</dbReference>
<evidence type="ECO:0000256" key="12">
    <source>
        <dbReference type="ARBA" id="ARBA00023204"/>
    </source>
</evidence>
<dbReference type="InterPro" id="IPR000445">
    <property type="entry name" value="HhH_motif"/>
</dbReference>
<feature type="domain" description="HhH-GPD" evidence="16">
    <location>
        <begin position="39"/>
        <end position="189"/>
    </location>
</feature>
<name>A0A1A6C1C9_9GAMM</name>
<reference evidence="17 18" key="1">
    <citation type="journal article" date="2014" name="Genome Announc.">
        <title>Draft Genome Sequence of the Iron-Oxidizing, Acidophilic, and Halotolerant 'Thiobacillus prosperus' Type Strain DSM 5130.</title>
        <authorList>
            <person name="Ossandon F.J."/>
            <person name="Cardenas J.P."/>
            <person name="Corbett M."/>
            <person name="Quatrini R."/>
            <person name="Holmes D.S."/>
            <person name="Watkin E."/>
        </authorList>
    </citation>
    <scope>NUCLEOTIDE SEQUENCE [LARGE SCALE GENOMIC DNA]</scope>
    <source>
        <strain evidence="17 18">DSM 5130</strain>
    </source>
</reference>
<dbReference type="Gene3D" id="1.10.1670.10">
    <property type="entry name" value="Helix-hairpin-Helix base-excision DNA repair enzymes (C-terminal)"/>
    <property type="match status" value="1"/>
</dbReference>
<dbReference type="FunFam" id="1.10.340.30:FF:000002">
    <property type="entry name" value="Adenine DNA glycosylase"/>
    <property type="match status" value="1"/>
</dbReference>
<dbReference type="NCBIfam" id="TIGR01084">
    <property type="entry name" value="mutY"/>
    <property type="match status" value="1"/>
</dbReference>
<dbReference type="Gene3D" id="3.90.79.10">
    <property type="entry name" value="Nucleoside Triphosphate Pyrophosphohydrolase"/>
    <property type="match status" value="1"/>
</dbReference>
<evidence type="ECO:0000256" key="13">
    <source>
        <dbReference type="ARBA" id="ARBA00023295"/>
    </source>
</evidence>
<dbReference type="InterPro" id="IPR004035">
    <property type="entry name" value="Endouclease-III_FeS-bd_BS"/>
</dbReference>
<comment type="catalytic activity">
    <reaction evidence="1 14">
        <text>Hydrolyzes free adenine bases from 7,8-dihydro-8-oxoguanine:adenine mismatched double-stranded DNA, leaving an apurinic site.</text>
        <dbReference type="EC" id="3.2.2.31"/>
    </reaction>
</comment>
<evidence type="ECO:0000256" key="5">
    <source>
        <dbReference type="ARBA" id="ARBA00022023"/>
    </source>
</evidence>
<dbReference type="Pfam" id="PF00633">
    <property type="entry name" value="HHH"/>
    <property type="match status" value="1"/>
</dbReference>
<evidence type="ECO:0000256" key="2">
    <source>
        <dbReference type="ARBA" id="ARBA00002933"/>
    </source>
</evidence>
<dbReference type="CDD" id="cd03431">
    <property type="entry name" value="NUDIX_DNA_Glycosylase_C-MutY"/>
    <property type="match status" value="1"/>
</dbReference>
<dbReference type="GO" id="GO:0000701">
    <property type="term" value="F:purine-specific mismatch base pair DNA N-glycosylase activity"/>
    <property type="evidence" value="ECO:0007669"/>
    <property type="project" value="UniProtKB-EC"/>
</dbReference>
<dbReference type="PANTHER" id="PTHR42944:SF1">
    <property type="entry name" value="ADENINE DNA GLYCOSYLASE"/>
    <property type="match status" value="1"/>
</dbReference>
<keyword evidence="13 14" id="KW-0326">Glycosidase</keyword>
<dbReference type="AlphaFoldDB" id="A0A1A6C1C9"/>
<evidence type="ECO:0000313" key="17">
    <source>
        <dbReference type="EMBL" id="OBS08354.1"/>
    </source>
</evidence>
<keyword evidence="12" id="KW-0234">DNA repair</keyword>
<evidence type="ECO:0000256" key="11">
    <source>
        <dbReference type="ARBA" id="ARBA00023014"/>
    </source>
</evidence>
<dbReference type="InterPro" id="IPR003265">
    <property type="entry name" value="HhH-GPD_domain"/>
</dbReference>
<dbReference type="STRING" id="160660.BJI67_00320"/>
<evidence type="ECO:0000256" key="8">
    <source>
        <dbReference type="ARBA" id="ARBA00022763"/>
    </source>
</evidence>
<evidence type="ECO:0000256" key="10">
    <source>
        <dbReference type="ARBA" id="ARBA00023004"/>
    </source>
</evidence>
<comment type="similarity">
    <text evidence="3 14">Belongs to the Nth/MutY family.</text>
</comment>
<evidence type="ECO:0000313" key="18">
    <source>
        <dbReference type="Proteomes" id="UP000029273"/>
    </source>
</evidence>
<feature type="region of interest" description="Disordered" evidence="15">
    <location>
        <begin position="329"/>
        <end position="349"/>
    </location>
</feature>
<dbReference type="GO" id="GO:0006298">
    <property type="term" value="P:mismatch repair"/>
    <property type="evidence" value="ECO:0007669"/>
    <property type="project" value="TreeGrafter"/>
</dbReference>
<keyword evidence="18" id="KW-1185">Reference proteome</keyword>
<dbReference type="GO" id="GO:0051539">
    <property type="term" value="F:4 iron, 4 sulfur cluster binding"/>
    <property type="evidence" value="ECO:0007669"/>
    <property type="project" value="UniProtKB-UniRule"/>
</dbReference>
<dbReference type="CDD" id="cd00056">
    <property type="entry name" value="ENDO3c"/>
    <property type="match status" value="1"/>
</dbReference>
<keyword evidence="9" id="KW-0378">Hydrolase</keyword>
<dbReference type="InterPro" id="IPR023170">
    <property type="entry name" value="HhH_base_excis_C"/>
</dbReference>
<keyword evidence="7" id="KW-0479">Metal-binding</keyword>
<comment type="function">
    <text evidence="2">Adenine glycosylase active on G-A mispairs. MutY also corrects error-prone DNA synthesis past GO lesions which are due to the oxidatively damaged form of guanine: 7,8-dihydro-8-oxoguanine (8-oxo-dGTP).</text>
</comment>
<comment type="caution">
    <text evidence="17">The sequence shown here is derived from an EMBL/GenBank/DDBJ whole genome shotgun (WGS) entry which is preliminary data.</text>
</comment>
<dbReference type="InterPro" id="IPR015797">
    <property type="entry name" value="NUDIX_hydrolase-like_dom_sf"/>
</dbReference>
<dbReference type="SUPFAM" id="SSF55811">
    <property type="entry name" value="Nudix"/>
    <property type="match status" value="1"/>
</dbReference>
<dbReference type="OrthoDB" id="9802365at2"/>
<keyword evidence="10 14" id="KW-0408">Iron</keyword>
<evidence type="ECO:0000256" key="15">
    <source>
        <dbReference type="SAM" id="MobiDB-lite"/>
    </source>
</evidence>
<evidence type="ECO:0000256" key="4">
    <source>
        <dbReference type="ARBA" id="ARBA00012045"/>
    </source>
</evidence>